<dbReference type="Proteomes" id="UP001176940">
    <property type="component" value="Unassembled WGS sequence"/>
</dbReference>
<comment type="caution">
    <text evidence="2">The sequence shown here is derived from an EMBL/GenBank/DDBJ whole genome shotgun (WGS) entry which is preliminary data.</text>
</comment>
<organism evidence="2 3">
    <name type="scientific">Ranitomeya imitator</name>
    <name type="common">mimic poison frog</name>
    <dbReference type="NCBI Taxonomy" id="111125"/>
    <lineage>
        <taxon>Eukaryota</taxon>
        <taxon>Metazoa</taxon>
        <taxon>Chordata</taxon>
        <taxon>Craniata</taxon>
        <taxon>Vertebrata</taxon>
        <taxon>Euteleostomi</taxon>
        <taxon>Amphibia</taxon>
        <taxon>Batrachia</taxon>
        <taxon>Anura</taxon>
        <taxon>Neobatrachia</taxon>
        <taxon>Hyloidea</taxon>
        <taxon>Dendrobatidae</taxon>
        <taxon>Dendrobatinae</taxon>
        <taxon>Ranitomeya</taxon>
    </lineage>
</organism>
<feature type="compositionally biased region" description="Polar residues" evidence="1">
    <location>
        <begin position="67"/>
        <end position="87"/>
    </location>
</feature>
<protein>
    <submittedName>
        <fullName evidence="2">Uncharacterized protein</fullName>
    </submittedName>
</protein>
<feature type="region of interest" description="Disordered" evidence="1">
    <location>
        <begin position="21"/>
        <end position="87"/>
    </location>
</feature>
<dbReference type="EMBL" id="CAUEEQ010044201">
    <property type="protein sequence ID" value="CAJ0957868.1"/>
    <property type="molecule type" value="Genomic_DNA"/>
</dbReference>
<gene>
    <name evidence="2" type="ORF">RIMI_LOCUS16070766</name>
</gene>
<feature type="region of interest" description="Disordered" evidence="1">
    <location>
        <begin position="107"/>
        <end position="141"/>
    </location>
</feature>
<feature type="compositionally biased region" description="Low complexity" evidence="1">
    <location>
        <begin position="43"/>
        <end position="53"/>
    </location>
</feature>
<evidence type="ECO:0000313" key="3">
    <source>
        <dbReference type="Proteomes" id="UP001176940"/>
    </source>
</evidence>
<sequence length="162" mass="17890">MGYSPTPKYGSLTYAHFKAGDSMHSMDNTRPAPDSTAPDYAQSKSSSSGYSSSHAVGEIHGKIISSPKKNNCRSNGSKEQTIKPTDLTYTQGRFSDDCWEPCGHCSLYSKKNPLRSPVKENQDHSPRRQDSSPISITTMDPQLHLKQAIKLQFEGRTCGDFN</sequence>
<evidence type="ECO:0000256" key="1">
    <source>
        <dbReference type="SAM" id="MobiDB-lite"/>
    </source>
</evidence>
<name>A0ABN9M3B8_9NEOB</name>
<accession>A0ABN9M3B8</accession>
<proteinExistence type="predicted"/>
<feature type="compositionally biased region" description="Polar residues" evidence="1">
    <location>
        <begin position="131"/>
        <end position="140"/>
    </location>
</feature>
<reference evidence="2" key="1">
    <citation type="submission" date="2023-07" db="EMBL/GenBank/DDBJ databases">
        <authorList>
            <person name="Stuckert A."/>
        </authorList>
    </citation>
    <scope>NUCLEOTIDE SEQUENCE</scope>
</reference>
<evidence type="ECO:0000313" key="2">
    <source>
        <dbReference type="EMBL" id="CAJ0957868.1"/>
    </source>
</evidence>
<keyword evidence="3" id="KW-1185">Reference proteome</keyword>
<feature type="compositionally biased region" description="Basic and acidic residues" evidence="1">
    <location>
        <begin position="117"/>
        <end position="130"/>
    </location>
</feature>